<dbReference type="GO" id="GO:0031071">
    <property type="term" value="F:cysteine desulfurase activity"/>
    <property type="evidence" value="ECO:0007669"/>
    <property type="project" value="UniProtKB-EC"/>
</dbReference>
<evidence type="ECO:0000313" key="10">
    <source>
        <dbReference type="Proteomes" id="UP000236311"/>
    </source>
</evidence>
<dbReference type="Gene3D" id="3.40.640.10">
    <property type="entry name" value="Type I PLP-dependent aspartate aminotransferase-like (Major domain)"/>
    <property type="match status" value="1"/>
</dbReference>
<gene>
    <name evidence="9" type="primary">iscS_1</name>
    <name evidence="9" type="ORF">AMURIS_00443</name>
</gene>
<feature type="domain" description="Aminotransferase class V" evidence="8">
    <location>
        <begin position="3"/>
        <end position="371"/>
    </location>
</feature>
<dbReference type="OrthoDB" id="9808002at2"/>
<evidence type="ECO:0000256" key="3">
    <source>
        <dbReference type="ARBA" id="ARBA00022723"/>
    </source>
</evidence>
<dbReference type="FunFam" id="3.40.640.10:FF:000084">
    <property type="entry name" value="IscS-like cysteine desulfurase"/>
    <property type="match status" value="1"/>
</dbReference>
<dbReference type="Gene3D" id="3.90.1150.10">
    <property type="entry name" value="Aspartate Aminotransferase, domain 1"/>
    <property type="match status" value="1"/>
</dbReference>
<dbReference type="EMBL" id="OFSM01000002">
    <property type="protein sequence ID" value="SOY27739.1"/>
    <property type="molecule type" value="Genomic_DNA"/>
</dbReference>
<keyword evidence="5" id="KW-0408">Iron</keyword>
<dbReference type="InterPro" id="IPR015424">
    <property type="entry name" value="PyrdxlP-dep_Trfase"/>
</dbReference>
<protein>
    <submittedName>
        <fullName evidence="9">Cysteine desulfurase</fullName>
        <ecNumber evidence="9">2.8.1.7</ecNumber>
    </submittedName>
</protein>
<dbReference type="InterPro" id="IPR016454">
    <property type="entry name" value="Cysteine_dSase"/>
</dbReference>
<dbReference type="InterPro" id="IPR015421">
    <property type="entry name" value="PyrdxlP-dep_Trfase_major"/>
</dbReference>
<dbReference type="SUPFAM" id="SSF53383">
    <property type="entry name" value="PLP-dependent transferases"/>
    <property type="match status" value="1"/>
</dbReference>
<evidence type="ECO:0000313" key="9">
    <source>
        <dbReference type="EMBL" id="SOY27739.1"/>
    </source>
</evidence>
<dbReference type="InterPro" id="IPR015422">
    <property type="entry name" value="PyrdxlP-dep_Trfase_small"/>
</dbReference>
<sequence length="389" mass="42884">MEVYLDNSATTRVFPEVAELMVKIMCEDYGNPSSLHLKGVQAEQYLRQAKGSFSRLLKVNEKEIFFTSGGTESDNMALTGCALANRRRGNHLITTAIEHPAVLNTMRYLESMGYRVTYLPVDACGRIVLDDLQRAMTPDTILVSIMHTNNEIGSLQPIAEAGALIKRINPNTLFHVDAVQGFGKAKIYPKKMGIDLLSASGHKIHGPKGVGLLYIGEKVKIQPIIYGGGQQMNLRSGTDNVSGIAGFTKAAELLYEHYDDDVKRLYQCKHYFMDGLRKMDGIKINGLLPDRPDGGGTAPHIVSASVSGVRSEVLLHALEEEGIYVSAGSACAARKPQPSVTLKAIGIEKPLLESTIRFSFSVYTTPEELDYTLRVIYGKIPMLRKYTRR</sequence>
<evidence type="ECO:0000259" key="8">
    <source>
        <dbReference type="Pfam" id="PF00266"/>
    </source>
</evidence>
<evidence type="ECO:0000256" key="6">
    <source>
        <dbReference type="ARBA" id="ARBA00023014"/>
    </source>
</evidence>
<comment type="similarity">
    <text evidence="2">Belongs to the class-V pyridoxal-phosphate-dependent aminotransferase family. NifS/IscS subfamily.</text>
</comment>
<evidence type="ECO:0000256" key="1">
    <source>
        <dbReference type="ARBA" id="ARBA00001933"/>
    </source>
</evidence>
<keyword evidence="6" id="KW-0411">Iron-sulfur</keyword>
<evidence type="ECO:0000256" key="2">
    <source>
        <dbReference type="ARBA" id="ARBA00006490"/>
    </source>
</evidence>
<dbReference type="AlphaFoldDB" id="A0A2K4ZBC6"/>
<keyword evidence="4" id="KW-0663">Pyridoxal phosphate</keyword>
<name>A0A2K4ZBC6_9FIRM</name>
<keyword evidence="3" id="KW-0479">Metal-binding</keyword>
<dbReference type="GO" id="GO:0046872">
    <property type="term" value="F:metal ion binding"/>
    <property type="evidence" value="ECO:0007669"/>
    <property type="project" value="UniProtKB-KW"/>
</dbReference>
<dbReference type="Proteomes" id="UP000236311">
    <property type="component" value="Unassembled WGS sequence"/>
</dbReference>
<dbReference type="InterPro" id="IPR000192">
    <property type="entry name" value="Aminotrans_V_dom"/>
</dbReference>
<dbReference type="Pfam" id="PF00266">
    <property type="entry name" value="Aminotran_5"/>
    <property type="match status" value="1"/>
</dbReference>
<evidence type="ECO:0000256" key="7">
    <source>
        <dbReference type="RuleBase" id="RU004504"/>
    </source>
</evidence>
<dbReference type="PROSITE" id="PS00595">
    <property type="entry name" value="AA_TRANSFER_CLASS_5"/>
    <property type="match status" value="1"/>
</dbReference>
<dbReference type="InterPro" id="IPR020578">
    <property type="entry name" value="Aminotrans_V_PyrdxlP_BS"/>
</dbReference>
<dbReference type="RefSeq" id="WP_103237853.1">
    <property type="nucleotide sequence ID" value="NZ_JANJZD010000002.1"/>
</dbReference>
<evidence type="ECO:0000256" key="5">
    <source>
        <dbReference type="ARBA" id="ARBA00023004"/>
    </source>
</evidence>
<comment type="cofactor">
    <cofactor evidence="1 7">
        <name>pyridoxal 5'-phosphate</name>
        <dbReference type="ChEBI" id="CHEBI:597326"/>
    </cofactor>
</comment>
<organism evidence="9 10">
    <name type="scientific">Acetatifactor muris</name>
    <dbReference type="NCBI Taxonomy" id="879566"/>
    <lineage>
        <taxon>Bacteria</taxon>
        <taxon>Bacillati</taxon>
        <taxon>Bacillota</taxon>
        <taxon>Clostridia</taxon>
        <taxon>Lachnospirales</taxon>
        <taxon>Lachnospiraceae</taxon>
        <taxon>Acetatifactor</taxon>
    </lineage>
</organism>
<keyword evidence="9" id="KW-0808">Transferase</keyword>
<dbReference type="PIRSF" id="PIRSF005572">
    <property type="entry name" value="NifS"/>
    <property type="match status" value="1"/>
</dbReference>
<dbReference type="EC" id="2.8.1.7" evidence="9"/>
<evidence type="ECO:0000256" key="4">
    <source>
        <dbReference type="ARBA" id="ARBA00022898"/>
    </source>
</evidence>
<keyword evidence="10" id="KW-1185">Reference proteome</keyword>
<dbReference type="PANTHER" id="PTHR11601">
    <property type="entry name" value="CYSTEINE DESULFURYLASE FAMILY MEMBER"/>
    <property type="match status" value="1"/>
</dbReference>
<proteinExistence type="inferred from homology"/>
<dbReference type="Gene3D" id="1.10.260.50">
    <property type="match status" value="1"/>
</dbReference>
<dbReference type="GO" id="GO:0051536">
    <property type="term" value="F:iron-sulfur cluster binding"/>
    <property type="evidence" value="ECO:0007669"/>
    <property type="project" value="UniProtKB-KW"/>
</dbReference>
<dbReference type="NCBIfam" id="NF002806">
    <property type="entry name" value="PRK02948.1"/>
    <property type="match status" value="1"/>
</dbReference>
<accession>A0A2K4ZBC6</accession>
<dbReference type="PANTHER" id="PTHR11601:SF50">
    <property type="entry name" value="CYSTEINE DESULFURASE ISCS 2-RELATED"/>
    <property type="match status" value="1"/>
</dbReference>
<reference evidence="9 10" key="1">
    <citation type="submission" date="2018-01" db="EMBL/GenBank/DDBJ databases">
        <authorList>
            <person name="Gaut B.S."/>
            <person name="Morton B.R."/>
            <person name="Clegg M.T."/>
            <person name="Duvall M.R."/>
        </authorList>
    </citation>
    <scope>NUCLEOTIDE SEQUENCE [LARGE SCALE GENOMIC DNA]</scope>
    <source>
        <strain evidence="9">GP69</strain>
    </source>
</reference>